<evidence type="ECO:0000313" key="2">
    <source>
        <dbReference type="Proteomes" id="UP000245956"/>
    </source>
</evidence>
<gene>
    <name evidence="1" type="ORF">PCL_06667</name>
</gene>
<dbReference type="AlphaFoldDB" id="A0A2U3ENC6"/>
<evidence type="ECO:0000313" key="1">
    <source>
        <dbReference type="EMBL" id="PWI76009.1"/>
    </source>
</evidence>
<name>A0A2U3ENC6_PURLI</name>
<comment type="caution">
    <text evidence="1">The sequence shown here is derived from an EMBL/GenBank/DDBJ whole genome shotgun (WGS) entry which is preliminary data.</text>
</comment>
<accession>A0A2U3ENC6</accession>
<proteinExistence type="predicted"/>
<organism evidence="1 2">
    <name type="scientific">Purpureocillium lilacinum</name>
    <name type="common">Paecilomyces lilacinus</name>
    <dbReference type="NCBI Taxonomy" id="33203"/>
    <lineage>
        <taxon>Eukaryota</taxon>
        <taxon>Fungi</taxon>
        <taxon>Dikarya</taxon>
        <taxon>Ascomycota</taxon>
        <taxon>Pezizomycotina</taxon>
        <taxon>Sordariomycetes</taxon>
        <taxon>Hypocreomycetidae</taxon>
        <taxon>Hypocreales</taxon>
        <taxon>Ophiocordycipitaceae</taxon>
        <taxon>Purpureocillium</taxon>
    </lineage>
</organism>
<reference evidence="1 2" key="1">
    <citation type="journal article" date="2016" name="Front. Microbiol.">
        <title>Genome and transcriptome sequences reveal the specific parasitism of the nematophagous Purpureocillium lilacinum 36-1.</title>
        <authorList>
            <person name="Xie J."/>
            <person name="Li S."/>
            <person name="Mo C."/>
            <person name="Xiao X."/>
            <person name="Peng D."/>
            <person name="Wang G."/>
            <person name="Xiao Y."/>
        </authorList>
    </citation>
    <scope>NUCLEOTIDE SEQUENCE [LARGE SCALE GENOMIC DNA]</scope>
    <source>
        <strain evidence="1 2">36-1</strain>
    </source>
</reference>
<sequence>MNNFFAMSYSSYPHFSTGPGYDDLAYIANMEGLTGLHLPDLPAHSRVNVVLRDQDLAVRTKHVSRKSKVETTWPGRRNRRESLYPSISTNVDLLRGNSSVKRFAYNGSIPVQSQSGPAESKLATLDRARRLLGEISRHYTFPAEQMGIWDHVIEGLLKDSIVEELTIIVMQQTAYFLGQQHVMLEGVPKSIMECENLVNRV</sequence>
<dbReference type="Proteomes" id="UP000245956">
    <property type="component" value="Unassembled WGS sequence"/>
</dbReference>
<protein>
    <submittedName>
        <fullName evidence="1">Uncharacterized protein</fullName>
    </submittedName>
</protein>
<dbReference type="EMBL" id="LCWV01000002">
    <property type="protein sequence ID" value="PWI76009.1"/>
    <property type="molecule type" value="Genomic_DNA"/>
</dbReference>